<dbReference type="EMBL" id="QZKU01000041">
    <property type="protein sequence ID" value="RJP24065.1"/>
    <property type="molecule type" value="Genomic_DNA"/>
</dbReference>
<dbReference type="PANTHER" id="PTHR46112:SF3">
    <property type="entry name" value="AMINOPEPTIDASE YPDF"/>
    <property type="match status" value="1"/>
</dbReference>
<keyword evidence="1" id="KW-0645">Protease</keyword>
<proteinExistence type="predicted"/>
<reference evidence="7 8" key="1">
    <citation type="journal article" date="2017" name="ISME J.">
        <title>Energy and carbon metabolisms in a deep terrestrial subsurface fluid microbial community.</title>
        <authorList>
            <person name="Momper L."/>
            <person name="Jungbluth S.P."/>
            <person name="Lee M.D."/>
            <person name="Amend J.P."/>
        </authorList>
    </citation>
    <scope>NUCLEOTIDE SEQUENCE [LARGE SCALE GENOMIC DNA]</scope>
    <source>
        <strain evidence="7">SURF_5</strain>
    </source>
</reference>
<evidence type="ECO:0000259" key="6">
    <source>
        <dbReference type="Pfam" id="PF01321"/>
    </source>
</evidence>
<dbReference type="Proteomes" id="UP000265882">
    <property type="component" value="Unassembled WGS sequence"/>
</dbReference>
<keyword evidence="4" id="KW-0482">Metalloprotease</keyword>
<evidence type="ECO:0000256" key="1">
    <source>
        <dbReference type="ARBA" id="ARBA00022670"/>
    </source>
</evidence>
<gene>
    <name evidence="7" type="ORF">C4520_05070</name>
</gene>
<evidence type="ECO:0000256" key="3">
    <source>
        <dbReference type="ARBA" id="ARBA00022801"/>
    </source>
</evidence>
<keyword evidence="2" id="KW-0479">Metal-binding</keyword>
<evidence type="ECO:0000259" key="5">
    <source>
        <dbReference type="Pfam" id="PF00557"/>
    </source>
</evidence>
<dbReference type="GO" id="GO:0006508">
    <property type="term" value="P:proteolysis"/>
    <property type="evidence" value="ECO:0007669"/>
    <property type="project" value="UniProtKB-KW"/>
</dbReference>
<keyword evidence="3" id="KW-0378">Hydrolase</keyword>
<dbReference type="InterPro" id="IPR050659">
    <property type="entry name" value="Peptidase_M24B"/>
</dbReference>
<sequence>MNNRLSDLRKKFEEADAFLCMSYPNYRYLSGFTGSLCILLITRERALILSDFRYRTQIQGEVRGFEYREIAGPIEQTVAREIVELGVRHLAFEAEHTTYRQYAHLKAIESIELIPAEDWVEDLRTIKDPSELLMIEKAAAIADAAVEQIATEIEPGMTEAEVANRLNALLRSLGAKKEAFDLIVASGPRSAMPHAASSEKPISADEPIVIDIGAQFGGYHSDLTRTIWLDKINSKIAEVYEIVENAQAAAIQAARPGIPCVELDAVARKFIEDAGYGDYFGHGLGHGVGLEVHEAPAVSRFGKGEIRSGMVFTVEPGIYIPEIGGVRIEDMALATESGCRLLTKSPHRPVK</sequence>
<dbReference type="SUPFAM" id="SSF55920">
    <property type="entry name" value="Creatinase/aminopeptidase"/>
    <property type="match status" value="1"/>
</dbReference>
<comment type="caution">
    <text evidence="7">The sequence shown here is derived from an EMBL/GenBank/DDBJ whole genome shotgun (WGS) entry which is preliminary data.</text>
</comment>
<dbReference type="GO" id="GO:0004177">
    <property type="term" value="F:aminopeptidase activity"/>
    <property type="evidence" value="ECO:0007669"/>
    <property type="project" value="UniProtKB-KW"/>
</dbReference>
<dbReference type="InterPro" id="IPR000587">
    <property type="entry name" value="Creatinase_N"/>
</dbReference>
<dbReference type="PANTHER" id="PTHR46112">
    <property type="entry name" value="AMINOPEPTIDASE"/>
    <property type="match status" value="1"/>
</dbReference>
<evidence type="ECO:0000256" key="4">
    <source>
        <dbReference type="ARBA" id="ARBA00023049"/>
    </source>
</evidence>
<dbReference type="PRINTS" id="PR00599">
    <property type="entry name" value="MAPEPTIDASE"/>
</dbReference>
<accession>A0A3A4NZR3</accession>
<keyword evidence="7" id="KW-0031">Aminopeptidase</keyword>
<evidence type="ECO:0000256" key="2">
    <source>
        <dbReference type="ARBA" id="ARBA00022723"/>
    </source>
</evidence>
<dbReference type="Gene3D" id="3.90.230.10">
    <property type="entry name" value="Creatinase/methionine aminopeptidase superfamily"/>
    <property type="match status" value="1"/>
</dbReference>
<organism evidence="7 8">
    <name type="scientific">Abyssobacteria bacterium (strain SURF_5)</name>
    <dbReference type="NCBI Taxonomy" id="2093360"/>
    <lineage>
        <taxon>Bacteria</taxon>
        <taxon>Pseudomonadati</taxon>
        <taxon>Candidatus Hydrogenedentota</taxon>
        <taxon>Candidatus Abyssobacteria</taxon>
    </lineage>
</organism>
<dbReference type="InterPro" id="IPR001131">
    <property type="entry name" value="Peptidase_M24B_aminopep-P_CS"/>
</dbReference>
<feature type="domain" description="Creatinase N-terminal" evidence="6">
    <location>
        <begin position="4"/>
        <end position="126"/>
    </location>
</feature>
<dbReference type="GO" id="GO:0046872">
    <property type="term" value="F:metal ion binding"/>
    <property type="evidence" value="ECO:0007669"/>
    <property type="project" value="UniProtKB-KW"/>
</dbReference>
<dbReference type="GO" id="GO:0008235">
    <property type="term" value="F:metalloexopeptidase activity"/>
    <property type="evidence" value="ECO:0007669"/>
    <property type="project" value="UniProtKB-ARBA"/>
</dbReference>
<evidence type="ECO:0000313" key="8">
    <source>
        <dbReference type="Proteomes" id="UP000265882"/>
    </source>
</evidence>
<dbReference type="PROSITE" id="PS00491">
    <property type="entry name" value="PROLINE_PEPTIDASE"/>
    <property type="match status" value="1"/>
</dbReference>
<protein>
    <submittedName>
        <fullName evidence="7">Aminopeptidase P family protein</fullName>
    </submittedName>
</protein>
<dbReference type="InterPro" id="IPR000994">
    <property type="entry name" value="Pept_M24"/>
</dbReference>
<dbReference type="InterPro" id="IPR029149">
    <property type="entry name" value="Creatin/AminoP/Spt16_N"/>
</dbReference>
<evidence type="ECO:0000313" key="7">
    <source>
        <dbReference type="EMBL" id="RJP24065.1"/>
    </source>
</evidence>
<dbReference type="InterPro" id="IPR001714">
    <property type="entry name" value="Pept_M24_MAP"/>
</dbReference>
<feature type="domain" description="Peptidase M24" evidence="5">
    <location>
        <begin position="135"/>
        <end position="336"/>
    </location>
</feature>
<dbReference type="Pfam" id="PF00557">
    <property type="entry name" value="Peptidase_M24"/>
    <property type="match status" value="1"/>
</dbReference>
<dbReference type="InterPro" id="IPR036005">
    <property type="entry name" value="Creatinase/aminopeptidase-like"/>
</dbReference>
<dbReference type="Pfam" id="PF01321">
    <property type="entry name" value="Creatinase_N"/>
    <property type="match status" value="1"/>
</dbReference>
<name>A0A3A4NZR3_ABYX5</name>
<dbReference type="Gene3D" id="3.40.350.10">
    <property type="entry name" value="Creatinase/prolidase N-terminal domain"/>
    <property type="match status" value="1"/>
</dbReference>
<dbReference type="AlphaFoldDB" id="A0A3A4NZR3"/>
<dbReference type="SUPFAM" id="SSF53092">
    <property type="entry name" value="Creatinase/prolidase N-terminal domain"/>
    <property type="match status" value="1"/>
</dbReference>